<dbReference type="InterPro" id="IPR001100">
    <property type="entry name" value="Pyr_nuc-diS_OxRdtase"/>
</dbReference>
<dbReference type="Pfam" id="PF02852">
    <property type="entry name" value="Pyr_redox_dim"/>
    <property type="match status" value="1"/>
</dbReference>
<evidence type="ECO:0000256" key="8">
    <source>
        <dbReference type="PIRSR" id="PIRSR000350-2"/>
    </source>
</evidence>
<proteinExistence type="inferred from homology"/>
<evidence type="ECO:0000256" key="2">
    <source>
        <dbReference type="ARBA" id="ARBA00022630"/>
    </source>
</evidence>
<evidence type="ECO:0000256" key="11">
    <source>
        <dbReference type="RuleBase" id="RU003691"/>
    </source>
</evidence>
<dbReference type="FunFam" id="3.30.390.30:FF:000001">
    <property type="entry name" value="Dihydrolipoyl dehydrogenase"/>
    <property type="match status" value="1"/>
</dbReference>
<keyword evidence="9" id="KW-0547">Nucleotide-binding</keyword>
<feature type="binding site" evidence="9">
    <location>
        <position position="313"/>
    </location>
    <ligand>
        <name>FAD</name>
        <dbReference type="ChEBI" id="CHEBI:57692"/>
    </ligand>
</feature>
<dbReference type="PANTHER" id="PTHR22912:SF217">
    <property type="entry name" value="DIHYDROLIPOYL DEHYDROGENASE"/>
    <property type="match status" value="1"/>
</dbReference>
<dbReference type="GO" id="GO:0004148">
    <property type="term" value="F:dihydrolipoyl dehydrogenase (NADH) activity"/>
    <property type="evidence" value="ECO:0007669"/>
    <property type="project" value="TreeGrafter"/>
</dbReference>
<dbReference type="NCBIfam" id="NF005884">
    <property type="entry name" value="PRK07846.1"/>
    <property type="match status" value="1"/>
</dbReference>
<protein>
    <submittedName>
        <fullName evidence="14">Mycothione reductase</fullName>
        <ecNumber evidence="14">1.8.1.15</ecNumber>
    </submittedName>
</protein>
<dbReference type="InterPro" id="IPR017817">
    <property type="entry name" value="Mycothione_reductase"/>
</dbReference>
<keyword evidence="5 9" id="KW-0520">NAD</keyword>
<evidence type="ECO:0000313" key="15">
    <source>
        <dbReference type="Proteomes" id="UP000664332"/>
    </source>
</evidence>
<keyword evidence="6" id="KW-1015">Disulfide bond</keyword>
<feature type="active site" description="Proton acceptor" evidence="8">
    <location>
        <position position="448"/>
    </location>
</feature>
<feature type="disulfide bond" description="Redox-active" evidence="10">
    <location>
        <begin position="45"/>
        <end position="50"/>
    </location>
</feature>
<feature type="binding site" evidence="9">
    <location>
        <begin position="186"/>
        <end position="193"/>
    </location>
    <ligand>
        <name>NAD(+)</name>
        <dbReference type="ChEBI" id="CHEBI:57540"/>
    </ligand>
</feature>
<evidence type="ECO:0000256" key="6">
    <source>
        <dbReference type="ARBA" id="ARBA00023157"/>
    </source>
</evidence>
<comment type="similarity">
    <text evidence="1 11">Belongs to the class-I pyridine nucleotide-disulfide oxidoreductase family.</text>
</comment>
<organism evidence="14 15">
    <name type="scientific">Corynebacterium mendelii</name>
    <dbReference type="NCBI Taxonomy" id="2765362"/>
    <lineage>
        <taxon>Bacteria</taxon>
        <taxon>Bacillati</taxon>
        <taxon>Actinomycetota</taxon>
        <taxon>Actinomycetes</taxon>
        <taxon>Mycobacteriales</taxon>
        <taxon>Corynebacteriaceae</taxon>
        <taxon>Corynebacterium</taxon>
    </lineage>
</organism>
<evidence type="ECO:0000259" key="12">
    <source>
        <dbReference type="Pfam" id="PF02852"/>
    </source>
</evidence>
<dbReference type="PRINTS" id="PR00368">
    <property type="entry name" value="FADPNR"/>
</dbReference>
<dbReference type="InterPro" id="IPR023753">
    <property type="entry name" value="FAD/NAD-binding_dom"/>
</dbReference>
<evidence type="ECO:0000256" key="1">
    <source>
        <dbReference type="ARBA" id="ARBA00007532"/>
    </source>
</evidence>
<dbReference type="EMBL" id="JAFLEQ010000003">
    <property type="protein sequence ID" value="MBN9643244.1"/>
    <property type="molecule type" value="Genomic_DNA"/>
</dbReference>
<feature type="binding site" evidence="9">
    <location>
        <position position="54"/>
    </location>
    <ligand>
        <name>FAD</name>
        <dbReference type="ChEBI" id="CHEBI:57692"/>
    </ligand>
</feature>
<keyword evidence="15" id="KW-1185">Reference proteome</keyword>
<dbReference type="SUPFAM" id="SSF51905">
    <property type="entry name" value="FAD/NAD(P)-binding domain"/>
    <property type="match status" value="1"/>
</dbReference>
<dbReference type="GO" id="GO:0050627">
    <property type="term" value="F:mycothione reductase [NAD(P)H] activity"/>
    <property type="evidence" value="ECO:0007669"/>
    <property type="project" value="UniProtKB-EC"/>
</dbReference>
<evidence type="ECO:0000256" key="10">
    <source>
        <dbReference type="PIRSR" id="PIRSR000350-4"/>
    </source>
</evidence>
<evidence type="ECO:0000256" key="3">
    <source>
        <dbReference type="ARBA" id="ARBA00022827"/>
    </source>
</evidence>
<accession>A0A939DYN9</accession>
<dbReference type="InterPro" id="IPR036188">
    <property type="entry name" value="FAD/NAD-bd_sf"/>
</dbReference>
<evidence type="ECO:0000256" key="4">
    <source>
        <dbReference type="ARBA" id="ARBA00023002"/>
    </source>
</evidence>
<gene>
    <name evidence="14" type="primary">mtr</name>
    <name evidence="14" type="ORF">JZY06_01145</name>
</gene>
<dbReference type="GO" id="GO:0006103">
    <property type="term" value="P:2-oxoglutarate metabolic process"/>
    <property type="evidence" value="ECO:0007669"/>
    <property type="project" value="TreeGrafter"/>
</dbReference>
<dbReference type="InterPro" id="IPR012999">
    <property type="entry name" value="Pyr_OxRdtase_I_AS"/>
</dbReference>
<dbReference type="RefSeq" id="WP_207117701.1">
    <property type="nucleotide sequence ID" value="NZ_JAFLEQ010000003.1"/>
</dbReference>
<sequence>MHTTTDPEVYDLIIIGTGSGNSIPGPAFEGKKIAICEKGRFGGTCLNVGCIPTKMFVLAADAANTVRSAERLGISAHVDQVDWQGIKNRVFAQRVDPIARGGESYRRGDQCPDIDVFDGQARFIGPKTIETSDGNTPRLITAETIVIAAGARPHILPVFEHSGITCHTNETIMRLAELPGSMVIVGGGFIAAEFAHVFSALGVDVTVVNRSSRLLRHLDDEVSDAFTAIAAQNWTLKLGRTTEKAWEDEGGRVHLVLDNGEEIAADVLLCATGRTPNGDLLNLDAAGIDMDGRRVKVDEFGRTSVAGVWALGDVSSPYQLKHVANAEQRAVVHNITHPDQMIPLPHEVVPSAIFTHPQIATVGMTEKQARDAGYDITVKVQKYGDVAYGWALEDDTGFAKLVADRKSGRLLGAHIIGPQASTLIHELVVAMAHNMDMRTFARDSYWIHPALPELTENAVLGLDFD</sequence>
<dbReference type="NCBIfam" id="TIGR03452">
    <property type="entry name" value="mycothione_red"/>
    <property type="match status" value="1"/>
</dbReference>
<reference evidence="14" key="1">
    <citation type="submission" date="2021-03" db="EMBL/GenBank/DDBJ databases">
        <authorList>
            <person name="Sun Q."/>
        </authorList>
    </citation>
    <scope>NUCLEOTIDE SEQUENCE</scope>
    <source>
        <strain evidence="14">CCM 8862</strain>
    </source>
</reference>
<feature type="domain" description="Pyridine nucleotide-disulphide oxidoreductase dimerisation" evidence="12">
    <location>
        <begin position="349"/>
        <end position="457"/>
    </location>
</feature>
<comment type="caution">
    <text evidence="14">The sequence shown here is derived from an EMBL/GenBank/DDBJ whole genome shotgun (WGS) entry which is preliminary data.</text>
</comment>
<dbReference type="AlphaFoldDB" id="A0A939DYN9"/>
<keyword evidence="3 9" id="KW-0274">FAD</keyword>
<evidence type="ECO:0000259" key="13">
    <source>
        <dbReference type="Pfam" id="PF07992"/>
    </source>
</evidence>
<comment type="cofactor">
    <cofactor evidence="9">
        <name>FAD</name>
        <dbReference type="ChEBI" id="CHEBI:57692"/>
    </cofactor>
    <text evidence="9">Binds 1 FAD per subunit.</text>
</comment>
<dbReference type="Gene3D" id="3.30.390.30">
    <property type="match status" value="1"/>
</dbReference>
<evidence type="ECO:0000313" key="14">
    <source>
        <dbReference type="EMBL" id="MBN9643244.1"/>
    </source>
</evidence>
<dbReference type="SUPFAM" id="SSF55424">
    <property type="entry name" value="FAD/NAD-linked reductases, dimerisation (C-terminal) domain"/>
    <property type="match status" value="1"/>
</dbReference>
<dbReference type="InterPro" id="IPR004099">
    <property type="entry name" value="Pyr_nucl-diS_OxRdtase_dimer"/>
</dbReference>
<dbReference type="Gene3D" id="3.50.50.60">
    <property type="entry name" value="FAD/NAD(P)-binding domain"/>
    <property type="match status" value="2"/>
</dbReference>
<dbReference type="InterPro" id="IPR016156">
    <property type="entry name" value="FAD/NAD-linked_Rdtase_dimer_sf"/>
</dbReference>
<dbReference type="EC" id="1.8.1.15" evidence="14"/>
<dbReference type="Pfam" id="PF07992">
    <property type="entry name" value="Pyr_redox_2"/>
    <property type="match status" value="1"/>
</dbReference>
<dbReference type="PRINTS" id="PR00411">
    <property type="entry name" value="PNDRDTASEI"/>
</dbReference>
<dbReference type="PANTHER" id="PTHR22912">
    <property type="entry name" value="DISULFIDE OXIDOREDUCTASE"/>
    <property type="match status" value="1"/>
</dbReference>
<dbReference type="InterPro" id="IPR050151">
    <property type="entry name" value="Class-I_Pyr_Nuc-Dis_Oxidored"/>
</dbReference>
<evidence type="ECO:0000256" key="7">
    <source>
        <dbReference type="ARBA" id="ARBA00023284"/>
    </source>
</evidence>
<dbReference type="Proteomes" id="UP000664332">
    <property type="component" value="Unassembled WGS sequence"/>
</dbReference>
<name>A0A939DYN9_9CORY</name>
<evidence type="ECO:0000256" key="9">
    <source>
        <dbReference type="PIRSR" id="PIRSR000350-3"/>
    </source>
</evidence>
<feature type="domain" description="FAD/NAD(P)-binding" evidence="13">
    <location>
        <begin position="10"/>
        <end position="328"/>
    </location>
</feature>
<dbReference type="PIRSF" id="PIRSF000350">
    <property type="entry name" value="Mercury_reductase_MerA"/>
    <property type="match status" value="1"/>
</dbReference>
<feature type="binding site" evidence="9">
    <location>
        <position position="273"/>
    </location>
    <ligand>
        <name>NAD(+)</name>
        <dbReference type="ChEBI" id="CHEBI:57540"/>
    </ligand>
</feature>
<evidence type="ECO:0000256" key="5">
    <source>
        <dbReference type="ARBA" id="ARBA00023027"/>
    </source>
</evidence>
<keyword evidence="4 11" id="KW-0560">Oxidoreductase</keyword>
<keyword evidence="7 11" id="KW-0676">Redox-active center</keyword>
<dbReference type="GO" id="GO:0050660">
    <property type="term" value="F:flavin adenine dinucleotide binding"/>
    <property type="evidence" value="ECO:0007669"/>
    <property type="project" value="TreeGrafter"/>
</dbReference>
<keyword evidence="2 11" id="KW-0285">Flavoprotein</keyword>
<dbReference type="PROSITE" id="PS00076">
    <property type="entry name" value="PYRIDINE_REDOX_1"/>
    <property type="match status" value="1"/>
</dbReference>